<dbReference type="SUPFAM" id="SSF55920">
    <property type="entry name" value="Creatinase/aminopeptidase"/>
    <property type="match status" value="1"/>
</dbReference>
<dbReference type="GO" id="GO:0046872">
    <property type="term" value="F:metal ion binding"/>
    <property type="evidence" value="ECO:0007669"/>
    <property type="project" value="UniProtKB-KW"/>
</dbReference>
<keyword evidence="2" id="KW-0645">Protease</keyword>
<evidence type="ECO:0000256" key="3">
    <source>
        <dbReference type="ARBA" id="ARBA00022723"/>
    </source>
</evidence>
<keyword evidence="6" id="KW-0464">Manganese</keyword>
<keyword evidence="5" id="KW-0482">Metalloprotease</keyword>
<dbReference type="GO" id="GO:0006508">
    <property type="term" value="P:proteolysis"/>
    <property type="evidence" value="ECO:0007669"/>
    <property type="project" value="UniProtKB-KW"/>
</dbReference>
<dbReference type="InterPro" id="IPR052433">
    <property type="entry name" value="X-Pro_dipept-like"/>
</dbReference>
<dbReference type="Pfam" id="PF00557">
    <property type="entry name" value="Peptidase_M24"/>
    <property type="match status" value="1"/>
</dbReference>
<proteinExistence type="predicted"/>
<evidence type="ECO:0000256" key="2">
    <source>
        <dbReference type="ARBA" id="ARBA00022670"/>
    </source>
</evidence>
<keyword evidence="3" id="KW-0479">Metal-binding</keyword>
<evidence type="ECO:0000259" key="7">
    <source>
        <dbReference type="Pfam" id="PF00557"/>
    </source>
</evidence>
<dbReference type="EMBL" id="JAFBMS010000075">
    <property type="protein sequence ID" value="KAG9338023.1"/>
    <property type="molecule type" value="Genomic_DNA"/>
</dbReference>
<dbReference type="InterPro" id="IPR000994">
    <property type="entry name" value="Pept_M24"/>
</dbReference>
<accession>A0A8T2NC44</accession>
<dbReference type="PANTHER" id="PTHR48480:SF2">
    <property type="entry name" value="PEPTIDASE D"/>
    <property type="match status" value="1"/>
</dbReference>
<feature type="domain" description="Peptidase M24" evidence="7">
    <location>
        <begin position="6"/>
        <end position="67"/>
    </location>
</feature>
<evidence type="ECO:0000313" key="8">
    <source>
        <dbReference type="EMBL" id="KAG9338023.1"/>
    </source>
</evidence>
<dbReference type="InterPro" id="IPR036005">
    <property type="entry name" value="Creatinase/aminopeptidase-like"/>
</dbReference>
<gene>
    <name evidence="8" type="ORF">JZ751_027186</name>
</gene>
<reference evidence="8" key="1">
    <citation type="thesis" date="2021" institute="BYU ScholarsArchive" country="Provo, UT, USA">
        <title>Applications of and Algorithms for Genome Assembly and Genomic Analyses with an Emphasis on Marine Teleosts.</title>
        <authorList>
            <person name="Pickett B.D."/>
        </authorList>
    </citation>
    <scope>NUCLEOTIDE SEQUENCE</scope>
    <source>
        <strain evidence="8">HI-2016</strain>
    </source>
</reference>
<dbReference type="OrthoDB" id="10261878at2759"/>
<dbReference type="Proteomes" id="UP000824540">
    <property type="component" value="Unassembled WGS sequence"/>
</dbReference>
<evidence type="ECO:0000256" key="5">
    <source>
        <dbReference type="ARBA" id="ARBA00023049"/>
    </source>
</evidence>
<organism evidence="8 9">
    <name type="scientific">Albula glossodonta</name>
    <name type="common">roundjaw bonefish</name>
    <dbReference type="NCBI Taxonomy" id="121402"/>
    <lineage>
        <taxon>Eukaryota</taxon>
        <taxon>Metazoa</taxon>
        <taxon>Chordata</taxon>
        <taxon>Craniata</taxon>
        <taxon>Vertebrata</taxon>
        <taxon>Euteleostomi</taxon>
        <taxon>Actinopterygii</taxon>
        <taxon>Neopterygii</taxon>
        <taxon>Teleostei</taxon>
        <taxon>Albuliformes</taxon>
        <taxon>Albulidae</taxon>
        <taxon>Albula</taxon>
    </lineage>
</organism>
<keyword evidence="9" id="KW-1185">Reference proteome</keyword>
<name>A0A8T2NC44_9TELE</name>
<evidence type="ECO:0000256" key="6">
    <source>
        <dbReference type="ARBA" id="ARBA00023211"/>
    </source>
</evidence>
<evidence type="ECO:0000256" key="1">
    <source>
        <dbReference type="ARBA" id="ARBA00001936"/>
    </source>
</evidence>
<protein>
    <recommendedName>
        <fullName evidence="7">Peptidase M24 domain-containing protein</fullName>
    </recommendedName>
</protein>
<evidence type="ECO:0000256" key="4">
    <source>
        <dbReference type="ARBA" id="ARBA00022801"/>
    </source>
</evidence>
<evidence type="ECO:0000313" key="9">
    <source>
        <dbReference type="Proteomes" id="UP000824540"/>
    </source>
</evidence>
<comment type="caution">
    <text evidence="8">The sequence shown here is derived from an EMBL/GenBank/DDBJ whole genome shotgun (WGS) entry which is preliminary data.</text>
</comment>
<comment type="cofactor">
    <cofactor evidence="1">
        <name>Mn(2+)</name>
        <dbReference type="ChEBI" id="CHEBI:29035"/>
    </cofactor>
</comment>
<keyword evidence="4" id="KW-0378">Hydrolase</keyword>
<dbReference type="Gene3D" id="3.90.230.10">
    <property type="entry name" value="Creatinase/methionine aminopeptidase superfamily"/>
    <property type="match status" value="1"/>
</dbReference>
<sequence>MVVFAFRDGVACWVLESLFQHYCYSRGGMRHTSYTCICGSGNNSSILHYGHAGAPNDKTIQDGDMWNLAEYP</sequence>
<dbReference type="AlphaFoldDB" id="A0A8T2NC44"/>
<dbReference type="PANTHER" id="PTHR48480">
    <property type="match status" value="1"/>
</dbReference>
<dbReference type="GO" id="GO:0008237">
    <property type="term" value="F:metallopeptidase activity"/>
    <property type="evidence" value="ECO:0007669"/>
    <property type="project" value="UniProtKB-KW"/>
</dbReference>